<feature type="transmembrane region" description="Helical" evidence="5">
    <location>
        <begin position="74"/>
        <end position="95"/>
    </location>
</feature>
<reference evidence="7 8" key="1">
    <citation type="submission" date="2016-08" db="EMBL/GenBank/DDBJ databases">
        <title>The complete genome of Streptomyces subrutilus 10-1-1.</title>
        <authorList>
            <person name="Chen X."/>
        </authorList>
    </citation>
    <scope>NUCLEOTIDE SEQUENCE [LARGE SCALE GENOMIC DNA]</scope>
    <source>
        <strain evidence="7 8">10-1-1</strain>
        <plasmid evidence="8">pacmp1</plasmid>
    </source>
</reference>
<dbReference type="Pfam" id="PF01580">
    <property type="entry name" value="FtsK_SpoIIIE"/>
    <property type="match status" value="1"/>
</dbReference>
<dbReference type="Gene3D" id="3.40.50.300">
    <property type="entry name" value="P-loop containing nucleotide triphosphate hydrolases"/>
    <property type="match status" value="1"/>
</dbReference>
<keyword evidence="2 3" id="KW-0067">ATP-binding</keyword>
<dbReference type="InterPro" id="IPR002543">
    <property type="entry name" value="FtsK_dom"/>
</dbReference>
<dbReference type="PANTHER" id="PTHR22683:SF1">
    <property type="entry name" value="TYPE VII SECRETION SYSTEM PROTEIN ESSC"/>
    <property type="match status" value="1"/>
</dbReference>
<evidence type="ECO:0000313" key="7">
    <source>
        <dbReference type="EMBL" id="OEJ21073.1"/>
    </source>
</evidence>
<proteinExistence type="predicted"/>
<evidence type="ECO:0000256" key="1">
    <source>
        <dbReference type="ARBA" id="ARBA00022741"/>
    </source>
</evidence>
<feature type="binding site" evidence="3">
    <location>
        <begin position="283"/>
        <end position="290"/>
    </location>
    <ligand>
        <name>ATP</name>
        <dbReference type="ChEBI" id="CHEBI:30616"/>
    </ligand>
</feature>
<dbReference type="GO" id="GO:0003677">
    <property type="term" value="F:DNA binding"/>
    <property type="evidence" value="ECO:0007669"/>
    <property type="project" value="InterPro"/>
</dbReference>
<evidence type="ECO:0000256" key="5">
    <source>
        <dbReference type="SAM" id="Phobius"/>
    </source>
</evidence>
<name>A0A1E5NXX9_9ACTN</name>
<evidence type="ECO:0000256" key="3">
    <source>
        <dbReference type="PROSITE-ProRule" id="PRU00289"/>
    </source>
</evidence>
<evidence type="ECO:0000313" key="8">
    <source>
        <dbReference type="Proteomes" id="UP000095705"/>
    </source>
</evidence>
<accession>A0A1E5NXX9</accession>
<keyword evidence="5" id="KW-1133">Transmembrane helix</keyword>
<organism evidence="7 8">
    <name type="scientific">Streptomyces subrutilus</name>
    <dbReference type="NCBI Taxonomy" id="36818"/>
    <lineage>
        <taxon>Bacteria</taxon>
        <taxon>Bacillati</taxon>
        <taxon>Actinomycetota</taxon>
        <taxon>Actinomycetes</taxon>
        <taxon>Kitasatosporales</taxon>
        <taxon>Streptomycetaceae</taxon>
        <taxon>Streptomyces</taxon>
    </lineage>
</organism>
<dbReference type="SUPFAM" id="SSF52540">
    <property type="entry name" value="P-loop containing nucleoside triphosphate hydrolases"/>
    <property type="match status" value="1"/>
</dbReference>
<dbReference type="PANTHER" id="PTHR22683">
    <property type="entry name" value="SPORULATION PROTEIN RELATED"/>
    <property type="match status" value="1"/>
</dbReference>
<evidence type="ECO:0000256" key="2">
    <source>
        <dbReference type="ARBA" id="ARBA00022840"/>
    </source>
</evidence>
<comment type="caution">
    <text evidence="7">The sequence shown here is derived from an EMBL/GenBank/DDBJ whole genome shotgun (WGS) entry which is preliminary data.</text>
</comment>
<gene>
    <name evidence="7" type="ORF">BGK67_34840</name>
</gene>
<feature type="region of interest" description="Disordered" evidence="4">
    <location>
        <begin position="626"/>
        <end position="647"/>
    </location>
</feature>
<sequence length="647" mass="68417">MASTSGTVGSAVCRWCSRLRFELAPAAATFGLTGLSWLHHATGFGWAEHAMYGVATAATGALTTGGLKFRNRGATAIGIGGTAMALNTWIGAAMGPSVPSLIAGGAVTIASYGVYVPWLVKARHERIALQIKAAKNGTLPEGLGVNVGQPGVTGDSEEETALRRALVALGVPAQDVSRIVFTDTGWHAAVTLPPGRNTSAEAVIARRRQLEANLDLPGKLRLAVGAQANQLIVRMQTFDQLAEPVAWPGPAVTSAEQPIPIGVYPDGSQILLDLMSGHVLVAGGTNMGKSGAVNVIIGNLAACSDAEILGIDMKPGALELGPWQRNMLALADDADGARQLLVRLKAEMIRRGKYLATLRGPKGERVRKWTREHGKYLVLIIDELAELLRQAPDVVAELLTLMQVSRAMGIRIIAATQSPSEQAFGGKGTDARQQYGTRIGLPVNEPTPINMIFGTGAYGMGWRLDWLDLPGKVMVSSERYNEPNEGRCYWINDDQITSTSLQFARYEVAEPPTDPAEPDPDPDPEPDRPTPPPPPSGGGLASGRPLLRAVPTFPDGSRIPENRTAVWEALQKAGPDGLTKPEMVAAGLAGHGTSLQGPLSQWVAKGWVDDTGKRGQAKVYVFSAPAHTPADTSPTAEKENSACPASR</sequence>
<keyword evidence="1 3" id="KW-0547">Nucleotide-binding</keyword>
<keyword evidence="5" id="KW-0812">Transmembrane</keyword>
<dbReference type="RefSeq" id="WP_069917961.1">
    <property type="nucleotide sequence ID" value="NZ_CM007203.1"/>
</dbReference>
<dbReference type="InterPro" id="IPR050206">
    <property type="entry name" value="FtsK/SpoIIIE/SftA"/>
</dbReference>
<dbReference type="InterPro" id="IPR027417">
    <property type="entry name" value="P-loop_NTPase"/>
</dbReference>
<evidence type="ECO:0000259" key="6">
    <source>
        <dbReference type="PROSITE" id="PS50901"/>
    </source>
</evidence>
<dbReference type="OrthoDB" id="3217500at2"/>
<evidence type="ECO:0000256" key="4">
    <source>
        <dbReference type="SAM" id="MobiDB-lite"/>
    </source>
</evidence>
<feature type="transmembrane region" description="Helical" evidence="5">
    <location>
        <begin position="101"/>
        <end position="120"/>
    </location>
</feature>
<keyword evidence="8" id="KW-1185">Reference proteome</keyword>
<dbReference type="EMBL" id="MEHK01000005">
    <property type="protein sequence ID" value="OEJ21073.1"/>
    <property type="molecule type" value="Genomic_DNA"/>
</dbReference>
<keyword evidence="7" id="KW-0614">Plasmid</keyword>
<keyword evidence="5" id="KW-0472">Membrane</keyword>
<dbReference type="PROSITE" id="PS50901">
    <property type="entry name" value="FTSK"/>
    <property type="match status" value="1"/>
</dbReference>
<feature type="region of interest" description="Disordered" evidence="4">
    <location>
        <begin position="510"/>
        <end position="559"/>
    </location>
</feature>
<feature type="transmembrane region" description="Helical" evidence="5">
    <location>
        <begin position="21"/>
        <end position="38"/>
    </location>
</feature>
<dbReference type="AlphaFoldDB" id="A0A1E5NXX9"/>
<protein>
    <recommendedName>
        <fullName evidence="6">FtsK domain-containing protein</fullName>
    </recommendedName>
</protein>
<dbReference type="GO" id="GO:0005524">
    <property type="term" value="F:ATP binding"/>
    <property type="evidence" value="ECO:0007669"/>
    <property type="project" value="UniProtKB-UniRule"/>
</dbReference>
<dbReference type="Proteomes" id="UP000095705">
    <property type="component" value="Plasmid pACMP1"/>
</dbReference>
<geneLocation type="plasmid" evidence="8">
    <name>pacmp1</name>
</geneLocation>
<feature type="domain" description="FtsK" evidence="6">
    <location>
        <begin position="267"/>
        <end position="450"/>
    </location>
</feature>